<dbReference type="SMART" id="SM00320">
    <property type="entry name" value="WD40"/>
    <property type="match status" value="5"/>
</dbReference>
<dbReference type="GO" id="GO:0016236">
    <property type="term" value="P:macroautophagy"/>
    <property type="evidence" value="ECO:0007669"/>
    <property type="project" value="InterPro"/>
</dbReference>
<gene>
    <name evidence="11" type="ORF">LOD99_8721</name>
</gene>
<dbReference type="GO" id="GO:0034271">
    <property type="term" value="C:phosphatidylinositol 3-kinase complex, class III, type I"/>
    <property type="evidence" value="ECO:0007669"/>
    <property type="project" value="TreeGrafter"/>
</dbReference>
<keyword evidence="6" id="KW-0418">Kinase</keyword>
<dbReference type="InterPro" id="IPR001680">
    <property type="entry name" value="WD40_rpt"/>
</dbReference>
<dbReference type="InterPro" id="IPR016024">
    <property type="entry name" value="ARM-type_fold"/>
</dbReference>
<evidence type="ECO:0000256" key="8">
    <source>
        <dbReference type="PROSITE-ProRule" id="PRU00221"/>
    </source>
</evidence>
<dbReference type="InterPro" id="IPR045162">
    <property type="entry name" value="Vps15-like"/>
</dbReference>
<dbReference type="GO" id="GO:0045324">
    <property type="term" value="P:late endosome to vacuole transport"/>
    <property type="evidence" value="ECO:0007669"/>
    <property type="project" value="InterPro"/>
</dbReference>
<dbReference type="Gene3D" id="1.25.40.10">
    <property type="entry name" value="Tetratricopeptide repeat domain"/>
    <property type="match status" value="1"/>
</dbReference>
<evidence type="ECO:0000313" key="11">
    <source>
        <dbReference type="EMBL" id="KAI6647544.1"/>
    </source>
</evidence>
<evidence type="ECO:0000256" key="3">
    <source>
        <dbReference type="ARBA" id="ARBA00022679"/>
    </source>
</evidence>
<feature type="domain" description="Phosphatase 2A Regulatory Subunit A helical" evidence="10">
    <location>
        <begin position="98"/>
        <end position="463"/>
    </location>
</feature>
<dbReference type="InterPro" id="IPR011990">
    <property type="entry name" value="TPR-like_helical_dom_sf"/>
</dbReference>
<dbReference type="GO" id="GO:0004674">
    <property type="term" value="F:protein serine/threonine kinase activity"/>
    <property type="evidence" value="ECO:0007669"/>
    <property type="project" value="UniProtKB-KW"/>
</dbReference>
<dbReference type="InterPro" id="IPR055231">
    <property type="entry name" value="2AA_helical"/>
</dbReference>
<organism evidence="11 12">
    <name type="scientific">Oopsacas minuta</name>
    <dbReference type="NCBI Taxonomy" id="111878"/>
    <lineage>
        <taxon>Eukaryota</taxon>
        <taxon>Metazoa</taxon>
        <taxon>Porifera</taxon>
        <taxon>Hexactinellida</taxon>
        <taxon>Hexasterophora</taxon>
        <taxon>Lyssacinosida</taxon>
        <taxon>Leucopsacidae</taxon>
        <taxon>Oopsacas</taxon>
    </lineage>
</organism>
<accession>A0AAV7JGE0</accession>
<dbReference type="EMBL" id="JAKMXF010000341">
    <property type="protein sequence ID" value="KAI6647544.1"/>
    <property type="molecule type" value="Genomic_DNA"/>
</dbReference>
<dbReference type="PANTHER" id="PTHR17583:SF0">
    <property type="entry name" value="PHOSPHOINOSITIDE 3-KINASE REGULATORY SUBUNIT 4"/>
    <property type="match status" value="1"/>
</dbReference>
<dbReference type="Proteomes" id="UP001165289">
    <property type="component" value="Unassembled WGS sequence"/>
</dbReference>
<evidence type="ECO:0000256" key="9">
    <source>
        <dbReference type="SAM" id="MobiDB-lite"/>
    </source>
</evidence>
<dbReference type="GO" id="GO:0005770">
    <property type="term" value="C:late endosome"/>
    <property type="evidence" value="ECO:0007669"/>
    <property type="project" value="TreeGrafter"/>
</dbReference>
<evidence type="ECO:0000256" key="5">
    <source>
        <dbReference type="ARBA" id="ARBA00022741"/>
    </source>
</evidence>
<dbReference type="EC" id="2.7.11.1" evidence="1"/>
<feature type="region of interest" description="Disordered" evidence="9">
    <location>
        <begin position="602"/>
        <end position="626"/>
    </location>
</feature>
<dbReference type="PROSITE" id="PS50294">
    <property type="entry name" value="WD_REPEATS_REGION"/>
    <property type="match status" value="1"/>
</dbReference>
<evidence type="ECO:0000313" key="12">
    <source>
        <dbReference type="Proteomes" id="UP001165289"/>
    </source>
</evidence>
<proteinExistence type="predicted"/>
<comment type="caution">
    <text evidence="11">The sequence shown here is derived from an EMBL/GenBank/DDBJ whole genome shotgun (WGS) entry which is preliminary data.</text>
</comment>
<dbReference type="SUPFAM" id="SSF50978">
    <property type="entry name" value="WD40 repeat-like"/>
    <property type="match status" value="1"/>
</dbReference>
<evidence type="ECO:0000256" key="7">
    <source>
        <dbReference type="ARBA" id="ARBA00022840"/>
    </source>
</evidence>
<dbReference type="Gene3D" id="1.25.10.10">
    <property type="entry name" value="Leucine-rich Repeat Variant"/>
    <property type="match status" value="1"/>
</dbReference>
<dbReference type="GO" id="GO:0071561">
    <property type="term" value="C:nucleus-vacuole junction"/>
    <property type="evidence" value="ECO:0007669"/>
    <property type="project" value="TreeGrafter"/>
</dbReference>
<protein>
    <recommendedName>
        <fullName evidence="1">non-specific serine/threonine protein kinase</fullName>
        <ecNumber evidence="1">2.7.11.1</ecNumber>
    </recommendedName>
</protein>
<evidence type="ECO:0000256" key="2">
    <source>
        <dbReference type="ARBA" id="ARBA00022527"/>
    </source>
</evidence>
<dbReference type="Gene3D" id="2.130.10.10">
    <property type="entry name" value="YVTN repeat-like/Quinoprotein amine dehydrogenase"/>
    <property type="match status" value="2"/>
</dbReference>
<feature type="repeat" description="WD" evidence="8">
    <location>
        <begin position="693"/>
        <end position="727"/>
    </location>
</feature>
<dbReference type="GO" id="GO:0034272">
    <property type="term" value="C:phosphatidylinositol 3-kinase complex, class III, type II"/>
    <property type="evidence" value="ECO:0007669"/>
    <property type="project" value="TreeGrafter"/>
</dbReference>
<feature type="compositionally biased region" description="Basic residues" evidence="9">
    <location>
        <begin position="44"/>
        <end position="55"/>
    </location>
</feature>
<keyword evidence="2" id="KW-0723">Serine/threonine-protein kinase</keyword>
<evidence type="ECO:0000256" key="4">
    <source>
        <dbReference type="ARBA" id="ARBA00022737"/>
    </source>
</evidence>
<keyword evidence="5" id="KW-0547">Nucleotide-binding</keyword>
<dbReference type="Pfam" id="PF22956">
    <property type="entry name" value="VPS15-like_hel"/>
    <property type="match status" value="1"/>
</dbReference>
<dbReference type="InterPro" id="IPR011989">
    <property type="entry name" value="ARM-like"/>
</dbReference>
<feature type="compositionally biased region" description="Basic and acidic residues" evidence="9">
    <location>
        <begin position="13"/>
        <end position="43"/>
    </location>
</feature>
<evidence type="ECO:0000256" key="1">
    <source>
        <dbReference type="ARBA" id="ARBA00012513"/>
    </source>
</evidence>
<dbReference type="InterPro" id="IPR055063">
    <property type="entry name" value="Rib_mS39_PPR"/>
</dbReference>
<keyword evidence="3" id="KW-0808">Transferase</keyword>
<evidence type="ECO:0000259" key="10">
    <source>
        <dbReference type="Pfam" id="PF22956"/>
    </source>
</evidence>
<dbReference type="PROSITE" id="PS50082">
    <property type="entry name" value="WD_REPEATS_2"/>
    <property type="match status" value="2"/>
</dbReference>
<name>A0AAV7JGE0_9METZ</name>
<dbReference type="InterPro" id="IPR015943">
    <property type="entry name" value="WD40/YVTN_repeat-like_dom_sf"/>
</dbReference>
<dbReference type="InterPro" id="IPR036322">
    <property type="entry name" value="WD40_repeat_dom_sf"/>
</dbReference>
<dbReference type="Pfam" id="PF22330">
    <property type="entry name" value="Rib_mS39_PPR"/>
    <property type="match status" value="1"/>
</dbReference>
<evidence type="ECO:0000256" key="6">
    <source>
        <dbReference type="ARBA" id="ARBA00022777"/>
    </source>
</evidence>
<feature type="region of interest" description="Disordered" evidence="9">
    <location>
        <begin position="555"/>
        <end position="582"/>
    </location>
</feature>
<dbReference type="PANTHER" id="PTHR17583">
    <property type="entry name" value="PHOSPHOINOSITIDE 3-KINASE REGULATORY SUBUNIT 4"/>
    <property type="match status" value="1"/>
</dbReference>
<dbReference type="SUPFAM" id="SSF48371">
    <property type="entry name" value="ARM repeat"/>
    <property type="match status" value="1"/>
</dbReference>
<feature type="repeat" description="WD" evidence="8">
    <location>
        <begin position="963"/>
        <end position="986"/>
    </location>
</feature>
<dbReference type="GO" id="GO:0005524">
    <property type="term" value="F:ATP binding"/>
    <property type="evidence" value="ECO:0007669"/>
    <property type="project" value="UniProtKB-KW"/>
</dbReference>
<keyword evidence="12" id="KW-1185">Reference proteome</keyword>
<dbReference type="GO" id="GO:0006623">
    <property type="term" value="P:protein targeting to vacuole"/>
    <property type="evidence" value="ECO:0007669"/>
    <property type="project" value="TreeGrafter"/>
</dbReference>
<keyword evidence="7" id="KW-0067">ATP-binding</keyword>
<keyword evidence="4" id="KW-0677">Repeat</keyword>
<sequence>MVSNAYSDGELVLSEREIPEKGEDELHRKKRDNSERREHEILQMKHKSSKNRARRVLSYEESSDKSDSNSDGEESDGVLDALTRDTDRRLKDSPLLILPCVTCFIHTSRFRQARLETLELLRLISDNLSDPPILERVVPYIIYFLREDKGATGTNSAFSGGEEPEVRALAIETLSHRVCKAKHVPNNELELFPRHILPALKPLIRDSNILVQCALAKSIGTIAETSIRFLELSQLASCKRAMRTNSTPTSYDEEWNELRESIQQLVVHLLSSTQHEVRKTLLLNSLPQLCVFFGQLRANDIILSHMITFLNDKKDWELRAAFFQHIPSVAAFVGLSCLSMIYPLIYMGLSDPEEVVCCRAVDALSSLTELGLMRSQELPKVLQNATPLLVHPNLWIRHAAVGFIISLITTLDIVDTQCKLLPAVRMYLKEPAKSQMFGLSSPEALVLYESLHVPIKRDLFNTALSIPGIHKLLQERQTYRDRQEAVRTQRTINPNLTNSDYAAITKLHSIGMVDEIEGLLYACLPKGRTTQGLQESETNCYIRLDDVTQIHKEHLHLNSKTPPPDRKEARRSTLLPGKRVPPNPELEIASILSNGWAQQIAKESAEQSLSRAPGDEAGLETGDGKRQHRATCAAELHSLLEFRRNRYDKDVQKKPAYSLQGIMTEDLNALEQVGATRTEKRGWRPQGLLVAHFHEHGSAVNRIAVSDQQNYFVTCSDDGFVKLWNMDRIEGRKLGCKARKSIPLNAGRIKTVKFCRDNVLVGATDDGSIVLVRPLEPGSNNSIVYKRQLDVWQSGSVVDVFPFCYHSGELLVYATEHGTMCGLDARSNLPAWEVQNKQKLGLVTALAADHGQSWVTLGTSLGAYVCWDIRFLLPVNEWKHPPSPNTPKNVYKTIYRMQPHPIVSNSMLASFNINNEVAIWDLETAAVTQKLWAGVGSDLAGKMSPSQHSVRAILPFISDEMPLVLTAGTDHCIRLWDLMSAERSVRIVEAADTEYVKREIKFNEVFKNDITIFQEETSPPRVIHKGTESRQKLESPPNGHQDTITDLAMVRTSPLRDSASHNFIVSVSRDGVMKMIRILTFIQPPRCLIYQSLYLSSSPLDTPLDVDTTTVWPRYKRKKDRHAVLDALASTVKPITPPLMFGRGPTDPYFIHKSRVSLLQHAQYWLAGKSAAKYVIDRNPDLFPGFRALPEMVPDPELPPSLEPTLERLQYLVKIGLAEESYALYTLLKTEHSDVNMPVSLLDNLLELMTYKCVGGDYNLMKGGNRQRISQPDLRKVHGEDDDSTLADSAYFTGSSKKWKKDGPCDQLFQEMKELKVVTADSYNSMLMGKYRYDTLKEFSDLYNEMLEHNLQPSLLVHNSYLKTIILNPAELDVERSERIEIVRRIIKRMNTEPVVQPDASTFSFLTRLASFNTAISNGFPTPYQIFREMLSRDIKPNLSHLTAVLRCNDTYLDELISYVKNNPDILKFSTDIDEQNFFGSAMQKAIAKDRYQHVEYIAKLNKETFGLLDSQEPGVLRYYVSYKFGFWNVLSEPGRADEMCKILMEYIQMAGYPCMPEIEQATKFYQIGRFDLFLNIMKEAFIAHDESSIDVIISLMRMLISFLSDHILTNSPTNSDLMIETADFVWLLVSRFERSYLMSNAGVFFELCRLALKIFEPLDQFKYKQISRWLSLNKRLKKDNI</sequence>
<feature type="region of interest" description="Disordered" evidence="9">
    <location>
        <begin position="1"/>
        <end position="79"/>
    </location>
</feature>
<dbReference type="Pfam" id="PF00400">
    <property type="entry name" value="WD40"/>
    <property type="match status" value="1"/>
</dbReference>
<reference evidence="11 12" key="1">
    <citation type="journal article" date="2023" name="BMC Biol.">
        <title>The compact genome of the sponge Oopsacas minuta (Hexactinellida) is lacking key metazoan core genes.</title>
        <authorList>
            <person name="Santini S."/>
            <person name="Schenkelaars Q."/>
            <person name="Jourda C."/>
            <person name="Duchesne M."/>
            <person name="Belahbib H."/>
            <person name="Rocher C."/>
            <person name="Selva M."/>
            <person name="Riesgo A."/>
            <person name="Vervoort M."/>
            <person name="Leys S.P."/>
            <person name="Kodjabachian L."/>
            <person name="Le Bivic A."/>
            <person name="Borchiellini C."/>
            <person name="Claverie J.M."/>
            <person name="Renard E."/>
        </authorList>
    </citation>
    <scope>NUCLEOTIDE SEQUENCE [LARGE SCALE GENOMIC DNA]</scope>
    <source>
        <strain evidence="11">SPO-2</strain>
    </source>
</reference>
<keyword evidence="8" id="KW-0853">WD repeat</keyword>